<dbReference type="Proteomes" id="UP000325292">
    <property type="component" value="Chromosome"/>
</dbReference>
<evidence type="ECO:0000256" key="1">
    <source>
        <dbReference type="SAM" id="Phobius"/>
    </source>
</evidence>
<organism evidence="2 3">
    <name type="scientific">Sulfobacillus thermotolerans</name>
    <dbReference type="NCBI Taxonomy" id="338644"/>
    <lineage>
        <taxon>Bacteria</taxon>
        <taxon>Bacillati</taxon>
        <taxon>Bacillota</taxon>
        <taxon>Clostridia</taxon>
        <taxon>Eubacteriales</taxon>
        <taxon>Clostridiales Family XVII. Incertae Sedis</taxon>
        <taxon>Sulfobacillus</taxon>
    </lineage>
</organism>
<feature type="transmembrane region" description="Helical" evidence="1">
    <location>
        <begin position="95"/>
        <end position="112"/>
    </location>
</feature>
<dbReference type="InterPro" id="IPR037185">
    <property type="entry name" value="EmrE-like"/>
</dbReference>
<evidence type="ECO:0008006" key="4">
    <source>
        <dbReference type="Google" id="ProtNLM"/>
    </source>
</evidence>
<dbReference type="Pfam" id="PF13536">
    <property type="entry name" value="EmrE"/>
    <property type="match status" value="1"/>
</dbReference>
<proteinExistence type="predicted"/>
<feature type="transmembrane region" description="Helical" evidence="1">
    <location>
        <begin position="124"/>
        <end position="140"/>
    </location>
</feature>
<feature type="transmembrane region" description="Helical" evidence="1">
    <location>
        <begin position="31"/>
        <end position="50"/>
    </location>
</feature>
<feature type="transmembrane region" description="Helical" evidence="1">
    <location>
        <begin position="276"/>
        <end position="295"/>
    </location>
</feature>
<accession>A0ABM6RVD3</accession>
<feature type="transmembrane region" description="Helical" evidence="1">
    <location>
        <begin position="185"/>
        <end position="207"/>
    </location>
</feature>
<sequence length="320" mass="34870">MKAIGLGILASLFFASTFVLNQTMSLHGGSWLWTSSLRYFYTVPVLAIWVAWRGELPKLASLMTRRPWPWFLWGTVGFGLFYAPLTFAAVYGPSWAVASTFQLTIIIGSLLVPFTTHQKIPWRHLWPSVPILAGIAMVQWQSHVALNQSLFVSLAAVLLSAVAYPLGNRKMMALTTGDISAVTRILGMTIGSLPFWIVLAGIASVSAGRPPVWQWEETFWVAMSSGIVATALFFRATDQAQGRPDTLAKVEATQSMEIVFTLLLALIFHLPGHADVASIAGMALVMGGMVWHAVGRPLSKWGQTRPVADASNVTASLLDN</sequence>
<protein>
    <recommendedName>
        <fullName evidence="4">Multidrug resistance efflux transporter family protein</fullName>
    </recommendedName>
</protein>
<name>A0ABM6RVD3_9FIRM</name>
<feature type="transmembrane region" description="Helical" evidence="1">
    <location>
        <begin position="219"/>
        <end position="236"/>
    </location>
</feature>
<dbReference type="EMBL" id="CP019454">
    <property type="protein sequence ID" value="AUW95393.1"/>
    <property type="molecule type" value="Genomic_DNA"/>
</dbReference>
<dbReference type="InterPro" id="IPR032713">
    <property type="entry name" value="EmrE"/>
</dbReference>
<evidence type="ECO:0000313" key="3">
    <source>
        <dbReference type="Proteomes" id="UP000325292"/>
    </source>
</evidence>
<evidence type="ECO:0000313" key="2">
    <source>
        <dbReference type="EMBL" id="AUW95393.1"/>
    </source>
</evidence>
<gene>
    <name evidence="2" type="ORF">BXT84_04725</name>
</gene>
<keyword evidence="1" id="KW-1133">Transmembrane helix</keyword>
<feature type="transmembrane region" description="Helical" evidence="1">
    <location>
        <begin position="248"/>
        <end position="270"/>
    </location>
</feature>
<reference evidence="2 3" key="1">
    <citation type="journal article" date="2019" name="Sci. Rep.">
        <title>Sulfobacillus thermotolerans: new insights into resistance and metabolic capacities of acidophilic chemolithotrophs.</title>
        <authorList>
            <person name="Panyushkina A.E."/>
            <person name="Babenko V.V."/>
            <person name="Nikitina A.S."/>
            <person name="Selezneva O.V."/>
            <person name="Tsaplina I.A."/>
            <person name="Letarova M.A."/>
            <person name="Kostryukova E.S."/>
            <person name="Letarov A.V."/>
        </authorList>
    </citation>
    <scope>NUCLEOTIDE SEQUENCE [LARGE SCALE GENOMIC DNA]</scope>
    <source>
        <strain evidence="2 3">Kr1</strain>
    </source>
</reference>
<keyword evidence="1" id="KW-0472">Membrane</keyword>
<feature type="transmembrane region" description="Helical" evidence="1">
    <location>
        <begin position="70"/>
        <end position="89"/>
    </location>
</feature>
<feature type="transmembrane region" description="Helical" evidence="1">
    <location>
        <begin position="146"/>
        <end position="164"/>
    </location>
</feature>
<keyword evidence="1" id="KW-0812">Transmembrane</keyword>
<keyword evidence="3" id="KW-1185">Reference proteome</keyword>
<dbReference type="SUPFAM" id="SSF103481">
    <property type="entry name" value="Multidrug resistance efflux transporter EmrE"/>
    <property type="match status" value="1"/>
</dbReference>